<keyword evidence="6" id="KW-1185">Reference proteome</keyword>
<dbReference type="GO" id="GO:0046872">
    <property type="term" value="F:metal ion binding"/>
    <property type="evidence" value="ECO:0007669"/>
    <property type="project" value="InterPro"/>
</dbReference>
<feature type="domain" description="Late nodulin" evidence="2">
    <location>
        <begin position="1"/>
        <end position="55"/>
    </location>
</feature>
<evidence type="ECO:0000313" key="5">
    <source>
        <dbReference type="EnsemblPlants" id="KEH22381"/>
    </source>
</evidence>
<protein>
    <submittedName>
        <fullName evidence="3">Nodule Cysteine-Rich (NCR) secreted peptide</fullName>
    </submittedName>
    <submittedName>
        <fullName evidence="4">Putative Late nodulin</fullName>
    </submittedName>
</protein>
<dbReference type="Gramene" id="rna39936">
    <property type="protein sequence ID" value="RHN45567.1"/>
    <property type="gene ID" value="gene39936"/>
</dbReference>
<dbReference type="Proteomes" id="UP000265566">
    <property type="component" value="Chromosome 7"/>
</dbReference>
<evidence type="ECO:0000256" key="1">
    <source>
        <dbReference type="SAM" id="Phobius"/>
    </source>
</evidence>
<evidence type="ECO:0000313" key="3">
    <source>
        <dbReference type="EMBL" id="KEH22381.1"/>
    </source>
</evidence>
<proteinExistence type="predicted"/>
<keyword evidence="1" id="KW-0812">Transmembrane</keyword>
<reference evidence="3 6" key="2">
    <citation type="journal article" date="2014" name="BMC Genomics">
        <title>An improved genome release (version Mt4.0) for the model legume Medicago truncatula.</title>
        <authorList>
            <person name="Tang H."/>
            <person name="Krishnakumar V."/>
            <person name="Bidwell S."/>
            <person name="Rosen B."/>
            <person name="Chan A."/>
            <person name="Zhou S."/>
            <person name="Gentzbittel L."/>
            <person name="Childs K.L."/>
            <person name="Yandell M."/>
            <person name="Gundlach H."/>
            <person name="Mayer K.F."/>
            <person name="Schwartz D.C."/>
            <person name="Town C.D."/>
        </authorList>
    </citation>
    <scope>GENOME REANNOTATION</scope>
    <source>
        <strain evidence="3">A17</strain>
        <strain evidence="5 6">cv. Jemalong A17</strain>
    </source>
</reference>
<keyword evidence="1" id="KW-1133">Transmembrane helix</keyword>
<evidence type="ECO:0000313" key="7">
    <source>
        <dbReference type="Proteomes" id="UP000265566"/>
    </source>
</evidence>
<reference evidence="7" key="4">
    <citation type="journal article" date="2018" name="Nat. Plants">
        <title>Whole-genome landscape of Medicago truncatula symbiotic genes.</title>
        <authorList>
            <person name="Pecrix Y."/>
            <person name="Staton S.E."/>
            <person name="Sallet E."/>
            <person name="Lelandais-Briere C."/>
            <person name="Moreau S."/>
            <person name="Carrere S."/>
            <person name="Blein T."/>
            <person name="Jardinaud M.F."/>
            <person name="Latrasse D."/>
            <person name="Zouine M."/>
            <person name="Zahm M."/>
            <person name="Kreplak J."/>
            <person name="Mayjonade B."/>
            <person name="Satge C."/>
            <person name="Perez M."/>
            <person name="Cauet S."/>
            <person name="Marande W."/>
            <person name="Chantry-Darmon C."/>
            <person name="Lopez-Roques C."/>
            <person name="Bouchez O."/>
            <person name="Berard A."/>
            <person name="Debelle F."/>
            <person name="Munos S."/>
            <person name="Bendahmane A."/>
            <person name="Berges H."/>
            <person name="Niebel A."/>
            <person name="Buitink J."/>
            <person name="Frugier F."/>
            <person name="Benhamed M."/>
            <person name="Crespi M."/>
            <person name="Gouzy J."/>
            <person name="Gamas P."/>
        </authorList>
    </citation>
    <scope>NUCLEOTIDE SEQUENCE [LARGE SCALE GENOMIC DNA]</scope>
    <source>
        <strain evidence="7">cv. Jemalong A17</strain>
    </source>
</reference>
<keyword evidence="1" id="KW-0472">Membrane</keyword>
<organism evidence="3 6">
    <name type="scientific">Medicago truncatula</name>
    <name type="common">Barrel medic</name>
    <name type="synonym">Medicago tribuloides</name>
    <dbReference type="NCBI Taxonomy" id="3880"/>
    <lineage>
        <taxon>Eukaryota</taxon>
        <taxon>Viridiplantae</taxon>
        <taxon>Streptophyta</taxon>
        <taxon>Embryophyta</taxon>
        <taxon>Tracheophyta</taxon>
        <taxon>Spermatophyta</taxon>
        <taxon>Magnoliopsida</taxon>
        <taxon>eudicotyledons</taxon>
        <taxon>Gunneridae</taxon>
        <taxon>Pentapetalae</taxon>
        <taxon>rosids</taxon>
        <taxon>fabids</taxon>
        <taxon>Fabales</taxon>
        <taxon>Fabaceae</taxon>
        <taxon>Papilionoideae</taxon>
        <taxon>50 kb inversion clade</taxon>
        <taxon>NPAAA clade</taxon>
        <taxon>Hologalegina</taxon>
        <taxon>IRL clade</taxon>
        <taxon>Trifolieae</taxon>
        <taxon>Medicago</taxon>
    </lineage>
</organism>
<accession>A0A072TZ06</accession>
<reference evidence="3 6" key="1">
    <citation type="journal article" date="2011" name="Nature">
        <title>The Medicago genome provides insight into the evolution of rhizobial symbioses.</title>
        <authorList>
            <person name="Young N.D."/>
            <person name="Debelle F."/>
            <person name="Oldroyd G.E."/>
            <person name="Geurts R."/>
            <person name="Cannon S.B."/>
            <person name="Udvardi M.K."/>
            <person name="Benedito V.A."/>
            <person name="Mayer K.F."/>
            <person name="Gouzy J."/>
            <person name="Schoof H."/>
            <person name="Van de Peer Y."/>
            <person name="Proost S."/>
            <person name="Cook D.R."/>
            <person name="Meyers B.C."/>
            <person name="Spannagl M."/>
            <person name="Cheung F."/>
            <person name="De Mita S."/>
            <person name="Krishnakumar V."/>
            <person name="Gundlach H."/>
            <person name="Zhou S."/>
            <person name="Mudge J."/>
            <person name="Bharti A.K."/>
            <person name="Murray J.D."/>
            <person name="Naoumkina M.A."/>
            <person name="Rosen B."/>
            <person name="Silverstein K.A."/>
            <person name="Tang H."/>
            <person name="Rombauts S."/>
            <person name="Zhao P.X."/>
            <person name="Zhou P."/>
            <person name="Barbe V."/>
            <person name="Bardou P."/>
            <person name="Bechner M."/>
            <person name="Bellec A."/>
            <person name="Berger A."/>
            <person name="Berges H."/>
            <person name="Bidwell S."/>
            <person name="Bisseling T."/>
            <person name="Choisne N."/>
            <person name="Couloux A."/>
            <person name="Denny R."/>
            <person name="Deshpande S."/>
            <person name="Dai X."/>
            <person name="Doyle J.J."/>
            <person name="Dudez A.M."/>
            <person name="Farmer A.D."/>
            <person name="Fouteau S."/>
            <person name="Franken C."/>
            <person name="Gibelin C."/>
            <person name="Gish J."/>
            <person name="Goldstein S."/>
            <person name="Gonzalez A.J."/>
            <person name="Green P.J."/>
            <person name="Hallab A."/>
            <person name="Hartog M."/>
            <person name="Hua A."/>
            <person name="Humphray S.J."/>
            <person name="Jeong D.H."/>
            <person name="Jing Y."/>
            <person name="Jocker A."/>
            <person name="Kenton S.M."/>
            <person name="Kim D.J."/>
            <person name="Klee K."/>
            <person name="Lai H."/>
            <person name="Lang C."/>
            <person name="Lin S."/>
            <person name="Macmil S.L."/>
            <person name="Magdelenat G."/>
            <person name="Matthews L."/>
            <person name="McCorrison J."/>
            <person name="Monaghan E.L."/>
            <person name="Mun J.H."/>
            <person name="Najar F.Z."/>
            <person name="Nicholson C."/>
            <person name="Noirot C."/>
            <person name="O'Bleness M."/>
            <person name="Paule C.R."/>
            <person name="Poulain J."/>
            <person name="Prion F."/>
            <person name="Qin B."/>
            <person name="Qu C."/>
            <person name="Retzel E.F."/>
            <person name="Riddle C."/>
            <person name="Sallet E."/>
            <person name="Samain S."/>
            <person name="Samson N."/>
            <person name="Sanders I."/>
            <person name="Saurat O."/>
            <person name="Scarpelli C."/>
            <person name="Schiex T."/>
            <person name="Segurens B."/>
            <person name="Severin A.J."/>
            <person name="Sherrier D.J."/>
            <person name="Shi R."/>
            <person name="Sims S."/>
            <person name="Singer S.R."/>
            <person name="Sinharoy S."/>
            <person name="Sterck L."/>
            <person name="Viollet A."/>
            <person name="Wang B.B."/>
            <person name="Wang K."/>
            <person name="Wang M."/>
            <person name="Wang X."/>
            <person name="Warfsmann J."/>
            <person name="Weissenbach J."/>
            <person name="White D.D."/>
            <person name="White J.D."/>
            <person name="Wiley G.B."/>
            <person name="Wincker P."/>
            <person name="Xing Y."/>
            <person name="Yang L."/>
            <person name="Yao Z."/>
            <person name="Ying F."/>
            <person name="Zhai J."/>
            <person name="Zhou L."/>
            <person name="Zuber A."/>
            <person name="Denarie J."/>
            <person name="Dixon R.A."/>
            <person name="May G.D."/>
            <person name="Schwartz D.C."/>
            <person name="Rogers J."/>
            <person name="Quetier F."/>
            <person name="Town C.D."/>
            <person name="Roe B.A."/>
        </authorList>
    </citation>
    <scope>NUCLEOTIDE SEQUENCE [LARGE SCALE GENOMIC DNA]</scope>
    <source>
        <strain evidence="3">A17</strain>
        <strain evidence="5 6">cv. Jemalong A17</strain>
    </source>
</reference>
<feature type="transmembrane region" description="Helical" evidence="1">
    <location>
        <begin position="6"/>
        <end position="21"/>
    </location>
</feature>
<dbReference type="HOGENOM" id="CLU_181053_2_0_1"/>
<dbReference type="Pfam" id="PF07127">
    <property type="entry name" value="Nodulin_late"/>
    <property type="match status" value="1"/>
</dbReference>
<reference evidence="5" key="3">
    <citation type="submission" date="2015-04" db="UniProtKB">
        <authorList>
            <consortium name="EnsemblPlants"/>
        </authorList>
    </citation>
    <scope>IDENTIFICATION</scope>
    <source>
        <strain evidence="5">cv. Jemalong A17</strain>
    </source>
</reference>
<dbReference type="InterPro" id="IPR009810">
    <property type="entry name" value="Nodulin_late_dom"/>
</dbReference>
<evidence type="ECO:0000313" key="4">
    <source>
        <dbReference type="EMBL" id="RHN45567.1"/>
    </source>
</evidence>
<reference evidence="4" key="5">
    <citation type="journal article" date="2018" name="Nat. Plants">
        <title>Whole-genome landscape of Medicago truncatula symbiotic genes.</title>
        <authorList>
            <person name="Pecrix Y."/>
            <person name="Gamas P."/>
            <person name="Carrere S."/>
        </authorList>
    </citation>
    <scope>NUCLEOTIDE SEQUENCE</scope>
    <source>
        <tissue evidence="4">Leaves</tissue>
    </source>
</reference>
<gene>
    <name evidence="3" type="ordered locus">MTR_7g445930</name>
    <name evidence="4" type="ORF">MtrunA17_Chr7g0232721</name>
</gene>
<evidence type="ECO:0000313" key="6">
    <source>
        <dbReference type="Proteomes" id="UP000002051"/>
    </source>
</evidence>
<dbReference type="EMBL" id="PSQE01000007">
    <property type="protein sequence ID" value="RHN45567.1"/>
    <property type="molecule type" value="Genomic_DNA"/>
</dbReference>
<dbReference type="EMBL" id="CM001223">
    <property type="protein sequence ID" value="KEH22381.1"/>
    <property type="molecule type" value="Genomic_DNA"/>
</dbReference>
<name>A0A072TZ06_MEDTR</name>
<dbReference type="Proteomes" id="UP000002051">
    <property type="component" value="Unassembled WGS sequence"/>
</dbReference>
<dbReference type="EnsemblPlants" id="KEH22381">
    <property type="protein sequence ID" value="KEH22381"/>
    <property type="gene ID" value="MTR_7g445930"/>
</dbReference>
<sequence>MAEIVKFFYVLFLFISTPFIIKKPGSPNLRNHSCLRDKDCPQLKFHNIRCRNGFCVDIR</sequence>
<evidence type="ECO:0000259" key="2">
    <source>
        <dbReference type="Pfam" id="PF07127"/>
    </source>
</evidence>
<dbReference type="AlphaFoldDB" id="A0A072TZ06"/>